<reference evidence="1 2" key="1">
    <citation type="submission" date="2023-12" db="EMBL/GenBank/DDBJ databases">
        <title>Genome comparison identifies genes involved in endophytic behavior of Lysinibacillus irui and provides insights into its role as a plant-growth promoting bacterium.</title>
        <authorList>
            <person name="Hilario S."/>
            <person name="Matos I."/>
            <person name="Goncalves M.F.M."/>
            <person name="Pardo C.A."/>
            <person name="Santos M.J."/>
        </authorList>
    </citation>
    <scope>NUCLEOTIDE SEQUENCE [LARGE SCALE GENOMIC DNA]</scope>
    <source>
        <strain evidence="1 2">B3</strain>
    </source>
</reference>
<keyword evidence="2" id="KW-1185">Reference proteome</keyword>
<proteinExistence type="predicted"/>
<comment type="caution">
    <text evidence="1">The sequence shown here is derived from an EMBL/GenBank/DDBJ whole genome shotgun (WGS) entry which is preliminary data.</text>
</comment>
<gene>
    <name evidence="1" type="ORF">U6C28_23050</name>
</gene>
<sequence>MGKLYKTISGDEWDVICYKHYGTEMVMDQVMNANPKHIQTVVFSAGIELILPEIDTIKESANKPPWMR</sequence>
<dbReference type="Pfam" id="PF05489">
    <property type="entry name" value="Phage_tail_X"/>
    <property type="match status" value="1"/>
</dbReference>
<organism evidence="1 2">
    <name type="scientific">Lysinibacillus irui</name>
    <dbReference type="NCBI Taxonomy" id="2998077"/>
    <lineage>
        <taxon>Bacteria</taxon>
        <taxon>Bacillati</taxon>
        <taxon>Bacillota</taxon>
        <taxon>Bacilli</taxon>
        <taxon>Bacillales</taxon>
        <taxon>Bacillaceae</taxon>
        <taxon>Lysinibacillus</taxon>
    </lineage>
</organism>
<name>A0ABU5NSW5_9BACI</name>
<evidence type="ECO:0000313" key="1">
    <source>
        <dbReference type="EMBL" id="MEA0979161.1"/>
    </source>
</evidence>
<dbReference type="Proteomes" id="UP001289615">
    <property type="component" value="Unassembled WGS sequence"/>
</dbReference>
<dbReference type="RefSeq" id="WP_313469303.1">
    <property type="nucleotide sequence ID" value="NZ_JAXLNX010000031.1"/>
</dbReference>
<evidence type="ECO:0000313" key="2">
    <source>
        <dbReference type="Proteomes" id="UP001289615"/>
    </source>
</evidence>
<dbReference type="EMBL" id="JAXUIA010000022">
    <property type="protein sequence ID" value="MEA0979161.1"/>
    <property type="molecule type" value="Genomic_DNA"/>
</dbReference>
<protein>
    <submittedName>
        <fullName evidence="1">Tail protein X</fullName>
    </submittedName>
</protein>
<dbReference type="InterPro" id="IPR008861">
    <property type="entry name" value="GpX-like"/>
</dbReference>
<accession>A0ABU5NSW5</accession>